<feature type="compositionally biased region" description="Gly residues" evidence="6">
    <location>
        <begin position="959"/>
        <end position="970"/>
    </location>
</feature>
<feature type="transmembrane region" description="Helical" evidence="5">
    <location>
        <begin position="59"/>
        <end position="83"/>
    </location>
</feature>
<feature type="transmembrane region" description="Helical" evidence="5">
    <location>
        <begin position="112"/>
        <end position="131"/>
    </location>
</feature>
<gene>
    <name evidence="7" type="ORF">BN46_0923</name>
    <name evidence="8" type="ORF">HMPREF9719_01111</name>
</gene>
<reference evidence="7 10" key="1">
    <citation type="journal article" date="2012" name="J. Bacteriol.">
        <title>Draft Genome Sequence of Turicella otitidis ATCC 51513, Isolated from Middle Ear Fluid from a Child with Otitis Media.</title>
        <authorList>
            <person name="Brinkrolf K."/>
            <person name="Schneider J."/>
            <person name="Knecht M."/>
            <person name="Ruckert C."/>
            <person name="Tauch A."/>
        </authorList>
    </citation>
    <scope>NUCLEOTIDE SEQUENCE [LARGE SCALE GENOMIC DNA]</scope>
    <source>
        <strain evidence="7 10">ATCC 51513</strain>
    </source>
</reference>
<dbReference type="GO" id="GO:0005576">
    <property type="term" value="C:extracellular region"/>
    <property type="evidence" value="ECO:0007669"/>
    <property type="project" value="TreeGrafter"/>
</dbReference>
<evidence type="ECO:0000256" key="4">
    <source>
        <dbReference type="ARBA" id="ARBA00023136"/>
    </source>
</evidence>
<feature type="transmembrane region" description="Helical" evidence="5">
    <location>
        <begin position="170"/>
        <end position="193"/>
    </location>
</feature>
<dbReference type="eggNOG" id="COG1615">
    <property type="taxonomic scope" value="Bacteria"/>
</dbReference>
<dbReference type="RefSeq" id="WP_004601001.1">
    <property type="nucleotide sequence ID" value="NZ_HF541867.1"/>
</dbReference>
<feature type="transmembrane region" description="Helical" evidence="5">
    <location>
        <begin position="214"/>
        <end position="234"/>
    </location>
</feature>
<feature type="transmembrane region" description="Helical" evidence="5">
    <location>
        <begin position="261"/>
        <end position="282"/>
    </location>
</feature>
<feature type="region of interest" description="Disordered" evidence="6">
    <location>
        <begin position="917"/>
        <end position="977"/>
    </location>
</feature>
<proteinExistence type="inferred from homology"/>
<name>I7JW53_9CORY</name>
<accession>I7JW53</accession>
<dbReference type="GO" id="GO:0005886">
    <property type="term" value="C:plasma membrane"/>
    <property type="evidence" value="ECO:0007669"/>
    <property type="project" value="UniProtKB-SubCell"/>
</dbReference>
<protein>
    <recommendedName>
        <fullName evidence="5">UPF0182 protein BN46_0923</fullName>
    </recommendedName>
</protein>
<comment type="similarity">
    <text evidence="5">Belongs to the UPF0182 family.</text>
</comment>
<dbReference type="Pfam" id="PF03699">
    <property type="entry name" value="UPF0182"/>
    <property type="match status" value="1"/>
</dbReference>
<evidence type="ECO:0000256" key="5">
    <source>
        <dbReference type="HAMAP-Rule" id="MF_01600"/>
    </source>
</evidence>
<dbReference type="EMBL" id="CAJZ01000123">
    <property type="protein sequence ID" value="CCI83651.1"/>
    <property type="molecule type" value="Genomic_DNA"/>
</dbReference>
<feature type="transmembrane region" description="Helical" evidence="5">
    <location>
        <begin position="18"/>
        <end position="39"/>
    </location>
</feature>
<dbReference type="EMBL" id="AHAE01000048">
    <property type="protein sequence ID" value="EJZ81975.1"/>
    <property type="molecule type" value="Genomic_DNA"/>
</dbReference>
<evidence type="ECO:0000313" key="10">
    <source>
        <dbReference type="Proteomes" id="UP000011016"/>
    </source>
</evidence>
<dbReference type="AlphaFoldDB" id="I7JW53"/>
<dbReference type="OrthoDB" id="9763654at2"/>
<dbReference type="InterPro" id="IPR005372">
    <property type="entry name" value="UPF0182"/>
</dbReference>
<dbReference type="HAMAP" id="MF_01600">
    <property type="entry name" value="UPF0182"/>
    <property type="match status" value="1"/>
</dbReference>
<comment type="caution">
    <text evidence="7">The sequence shown here is derived from an EMBL/GenBank/DDBJ whole genome shotgun (WGS) entry which is preliminary data.</text>
</comment>
<keyword evidence="4 5" id="KW-0472">Membrane</keyword>
<dbReference type="PANTHER" id="PTHR39344">
    <property type="entry name" value="UPF0182 PROTEIN SLL1060"/>
    <property type="match status" value="1"/>
</dbReference>
<keyword evidence="9" id="KW-1185">Reference proteome</keyword>
<dbReference type="PATRIC" id="fig|883169.3.peg.1073"/>
<feature type="compositionally biased region" description="Acidic residues" evidence="6">
    <location>
        <begin position="940"/>
        <end position="955"/>
    </location>
</feature>
<keyword evidence="1 5" id="KW-1003">Cell membrane</keyword>
<feature type="transmembrane region" description="Helical" evidence="5">
    <location>
        <begin position="289"/>
        <end position="309"/>
    </location>
</feature>
<evidence type="ECO:0000256" key="3">
    <source>
        <dbReference type="ARBA" id="ARBA00022989"/>
    </source>
</evidence>
<evidence type="ECO:0000256" key="1">
    <source>
        <dbReference type="ARBA" id="ARBA00022475"/>
    </source>
</evidence>
<dbReference type="NCBIfam" id="NF000825">
    <property type="entry name" value="PRK00068.1"/>
    <property type="match status" value="1"/>
</dbReference>
<dbReference type="Proteomes" id="UP000011016">
    <property type="component" value="Unassembled WGS sequence"/>
</dbReference>
<evidence type="ECO:0000313" key="9">
    <source>
        <dbReference type="Proteomes" id="UP000006078"/>
    </source>
</evidence>
<evidence type="ECO:0000313" key="7">
    <source>
        <dbReference type="EMBL" id="CCI83651.1"/>
    </source>
</evidence>
<evidence type="ECO:0000256" key="6">
    <source>
        <dbReference type="SAM" id="MobiDB-lite"/>
    </source>
</evidence>
<dbReference type="HOGENOM" id="CLU_007733_1_0_11"/>
<evidence type="ECO:0000313" key="8">
    <source>
        <dbReference type="EMBL" id="EJZ81975.1"/>
    </source>
</evidence>
<keyword evidence="2 5" id="KW-0812">Transmembrane</keyword>
<keyword evidence="3 5" id="KW-1133">Transmembrane helix</keyword>
<reference evidence="8 9" key="2">
    <citation type="submission" date="2012-08" db="EMBL/GenBank/DDBJ databases">
        <title>The Genome Sequence of Turicella otitidis ATCC 51513.</title>
        <authorList>
            <consortium name="The Broad Institute Genome Sequencing Platform"/>
            <person name="Earl A."/>
            <person name="Ward D."/>
            <person name="Feldgarden M."/>
            <person name="Gevers D."/>
            <person name="Huys G."/>
            <person name="Walker B."/>
            <person name="Young S.K."/>
            <person name="Zeng Q."/>
            <person name="Gargeya S."/>
            <person name="Fitzgerald M."/>
            <person name="Haas B."/>
            <person name="Abouelleil A."/>
            <person name="Alvarado L."/>
            <person name="Arachchi H.M."/>
            <person name="Berlin A.M."/>
            <person name="Chapman S.B."/>
            <person name="Goldberg J."/>
            <person name="Griggs A."/>
            <person name="Gujja S."/>
            <person name="Hansen M."/>
            <person name="Howarth C."/>
            <person name="Imamovic A."/>
            <person name="Larimer J."/>
            <person name="McCowen C."/>
            <person name="Montmayeur A."/>
            <person name="Murphy C."/>
            <person name="Neiman D."/>
            <person name="Pearson M."/>
            <person name="Priest M."/>
            <person name="Roberts A."/>
            <person name="Saif S."/>
            <person name="Shea T."/>
            <person name="Sisk P."/>
            <person name="Sykes S."/>
            <person name="Wortman J."/>
            <person name="Nusbaum C."/>
            <person name="Birren B."/>
        </authorList>
    </citation>
    <scope>NUCLEOTIDE SEQUENCE [LARGE SCALE GENOMIC DNA]</scope>
    <source>
        <strain evidence="8 9">ATCC 51513</strain>
    </source>
</reference>
<dbReference type="Proteomes" id="UP000006078">
    <property type="component" value="Unassembled WGS sequence"/>
</dbReference>
<sequence>MTTGTATERSPRKGLPRWAGWAIAVVAVLLVLLPILVSVYTDWLWFGEVDFRGVFGRVIVARIALFIVFALIAAAVTWAAGYLTWRNRPRGQSFDDLNSAVGRYRQMLENSARILLIGLPIIAGLIAGFLGQQNWRTVLMFLFGGEFGSQDAEFGNDLGFYAFTLPFLQLVQSTISVLLIVAFVLSLVGYYLLGGIRIGDRAADRKGTVSKPCRVQLAVIGGLWLLNLVFGFWLSRFSLLYNQNQTFAGASYTDLHAQLPAYLIMMVIGAIVAASFFAAVVIKDLRIPALGVALLLISQIVISGAWPLLLENFSVNPNRAAKESESIRRNIEATREAYGLTDEDVTYIENWGTDDAPEDEEADEVANDEGTISNIRLLDPDVLNPTFTQQQQLRNFYGFPEQLAVDRYETDGELRDYVVAAREIDPNALQENQSNWINRHTVYTHGNGFIAAPANKVDEVARDAGSARGGYPVYTISDLQTNQNEQASKRAEELGIKVDQPRIYFGPVIASAQDGADYAVVGEAGAGEVEYDTDDETFTYDGEGGVDIGNWINRAAFALRYQEINLILSDRVGGDSKIIFDRDPRQRVEKVAPWLTTDSKTYPAVVDGRLTWIVDGYTTLDKLPYSTPTQLEDATEDALNPDGTNQRLINSEVSYIRNSVKATVDAYDGTVTLYEFDDEDPVLKAWEKIFPDTVTPKEEISEDLHAHLRYPEDLFKVQRELLARYHVDDPGVFFTNDAFWSVPGDPTAPEGQQELAQPPYYVIATDPDTGEPSFQLITPFRGLQREFLSAHMSVSSNPENYGDITVRVLPTETQKQGPKQAQDEMMSSDQIARDRTLWEGTNDLYNGNLLTLPVGDGEILYVEPVYSQRKNQESAFPKLLRVLVSYNRDVGYAPTISEALEQVGIDSEKAQEITEIQGDSGGDQPTANDLGQLEGSAGGGDDDDDADDADEEEEKESGSRGGSAPAGGSGDEGEAIQRINEALSNLESARNGSFEDFGAALDELDEAVKDYQDRFQN</sequence>
<evidence type="ECO:0000256" key="2">
    <source>
        <dbReference type="ARBA" id="ARBA00022692"/>
    </source>
</evidence>
<organism evidence="7 10">
    <name type="scientific">Corynebacterium otitidis ATCC 51513</name>
    <dbReference type="NCBI Taxonomy" id="883169"/>
    <lineage>
        <taxon>Bacteria</taxon>
        <taxon>Bacillati</taxon>
        <taxon>Actinomycetota</taxon>
        <taxon>Actinomycetes</taxon>
        <taxon>Mycobacteriales</taxon>
        <taxon>Corynebacteriaceae</taxon>
        <taxon>Corynebacterium</taxon>
    </lineage>
</organism>
<comment type="subcellular location">
    <subcellularLocation>
        <location evidence="5">Cell membrane</location>
        <topology evidence="5">Multi-pass membrane protein</topology>
    </subcellularLocation>
</comment>
<dbReference type="PANTHER" id="PTHR39344:SF1">
    <property type="entry name" value="UPF0182 PROTEIN SLL1060"/>
    <property type="match status" value="1"/>
</dbReference>